<dbReference type="NCBIfam" id="NF047352">
    <property type="entry name" value="P_loop_sacsin"/>
    <property type="match status" value="1"/>
</dbReference>
<dbReference type="Proteomes" id="UP001383192">
    <property type="component" value="Unassembled WGS sequence"/>
</dbReference>
<dbReference type="Gene3D" id="3.30.565.10">
    <property type="entry name" value="Histidine kinase-like ATPase, C-terminal domain"/>
    <property type="match status" value="1"/>
</dbReference>
<dbReference type="Pfam" id="PF25794">
    <property type="entry name" value="SACS"/>
    <property type="match status" value="2"/>
</dbReference>
<dbReference type="PANTHER" id="PTHR46919:SF2">
    <property type="entry name" value="SACSIN"/>
    <property type="match status" value="1"/>
</dbReference>
<evidence type="ECO:0000313" key="4">
    <source>
        <dbReference type="Proteomes" id="UP001383192"/>
    </source>
</evidence>
<feature type="domain" description="Sacsin/Nov" evidence="2">
    <location>
        <begin position="9"/>
        <end position="234"/>
    </location>
</feature>
<feature type="domain" description="Sacsin/Nov" evidence="2">
    <location>
        <begin position="1273"/>
        <end position="1504"/>
    </location>
</feature>
<dbReference type="EMBL" id="JAYKXP010000049">
    <property type="protein sequence ID" value="KAK7036693.1"/>
    <property type="molecule type" value="Genomic_DNA"/>
</dbReference>
<sequence length="2092" mass="234639">MAFGEVFKTTDNIKAILDAYPFSVGIFREILQNSDDARATKQIFLLDRRQHPNEKIYHPSLAGTQGPALLAYNDKELSESDWNALQTVHSSSKKHDSSKIGKYGIGFRSCYHVTDNPQVMSGSDMAVFDPHRRLTAGGCRFSMRQHKYDYAHHIDSFGALLPMEFPQYLSGTIFRLPLRTRSDSEISSKIIHADDVLDLLEAFWEEELDIVLLFLRNILTIEIIVIEENGQQTSRAKCSISRTPLSPSRYSLNPDIYSFNTCQVTTVTSAGESQLSWVILHTAHDSEGAEAHLSVTSKADVAAALRDHKLSPEMALAIPVPLSVGHRNVGRLFTFLPLPLSTGFPVHVHGLFSLTQSRQNLRNNGEVGIAEGSSDSVLIKWNEMMFNVFLPKVWAVLLYTISQDIQSSSIDIFLAWPQPQPAVESGDSTNWKDILGKLSTEVVEQEYPIWPCEDANGAVTFLTLTDVLLAPRDSEHPCHRILSILTSAGVKVSKVPAYIIDLFQERGQGDILVSPTRLSRFFQEYPAMLENVPYDDRLSLLDYILSTKELRLLNNLSIVPLPNREFAKLSLRTKMKARATNRILLDAPESNLFQRFDEGAVLLSCLPHKIAKLLKKDGPSILNVKLIDNDSVLRYLESFPSPLALDERASWLKNFWLWLSKDWSDRASLIGTIGDLCLLPSQLGERTVSGGVFYDDTTRMTRQKHVSTLVAILGKLRVPLLPSDFPEEARDYLSRQAVVKSIRNISALLEVMDTKANLSNEEAEAILNHFLKYRTSLTDADRQLARRMPIFPLLSYIADKVQVVLGRIPDRARVEGIEDVTAVVEHSLLPCISDYTFVDSSSPNRDALQILIPSQRPLSSIDLLNLSLKGFGTQPVSFQCRTLKFVAQKVTQIPPSIIETLKATPFLPASNGDLRAPQDVVDPSSAIAKLFSTDTEKLPSAATDAELVMIIGRLGLFQNELTTPLVNERIRYITSSSSKESHKLAQTLLELLETSHFDCANVEVPTGKRKGWLPTKEGLKPHDECLDPKFYQRALFDEVLAMVNGVSLSLRRRFGWGDHVRISVVVQQFKRVVETENKEKLKIVIKELAERLDELDARQIEELRRTIEGRAWIPTTRGIFPSSRVVFSIPNGRDIPGFHRLADAPDSPRGIFYLKMGCTKSPSTHAILSRLNEIRNQASSKRTSEEALLLLQALPLPLPDTDVEDLLIPDAKNMLRPVKEIVYSDVKNGSGSLAGRHLTHPSIDHNLAKNLGISFLGHERLHIENLAVSDFEEKLTTKISSTLTQYTLKQLLPELLANAIDAGAKNFGILVDEQPAPTERLLSPTMERFQICPSLIIHNDGVFSDMDWKGICNIGVGGKLNKTDTIGQYGLGALSMFHLTDMPMVVSGNKVLFLDPSKTHLPSKTPTAAYLLSLPELAREYPDHLSVLDEIFEFDVETEYYDATLFRLPLRRAQDGDSFISNKPLNTTQLLDDLVVPFRKRAQESLLFTPITSITAFHRPTGEGNLTRALWRVDVSRQIRSEEGDYTSQRLEMRSSAEKEKEYRQTWHIVRGENLSPLPPECESLPVTHRIRSPFIVGAAAQLPSGSKKGRKPTAVIAPEVSTLFSTLPLPLGTYLPFELSAPFILSSDRRNIRFESSYEKIETAYNRWLLLEHIPPLYFFLLEELLQDGYDISPCWPGRTAKHDPISETVIKSFYEKLPSTTRRLFMAGTMHLTPGEITSSGNEPPVVFQILTQLGTPNMVQLSPSLSKRFEGAVKQVDQGLLRNEILRNHDGFISWYRKAKKRTEKINILITFLSKGDSSVDILNGLPLLPLADGGLFAFQNGPNSTVIYSSYKQKLLKLLPVTRLVDPKFRSLAPTLHDKGLNIAPLKPEAVKELLQGIIPEGPLRRVSQQDHEQIGRFWELSSHLPEPLEDTFLQLSSLCLLPTSAPLVYISLSHSKEPSVLFTARGDEDWLLPCLTAFRATVVHWTNLERIPVAVLKRKKTLSLDSCPIFLQRVYAVSHKSLASWMMKRRKNSPGGVVNDCKHAILKPKKTLCESYHPFPSGKCIDQTNSGALLKFIRKHLSHPVTPYSFELREMGIQPMSLRAIQD</sequence>
<comment type="caution">
    <text evidence="3">The sequence shown here is derived from an EMBL/GenBank/DDBJ whole genome shotgun (WGS) entry which is preliminary data.</text>
</comment>
<organism evidence="3 4">
    <name type="scientific">Paramarasmius palmivorus</name>
    <dbReference type="NCBI Taxonomy" id="297713"/>
    <lineage>
        <taxon>Eukaryota</taxon>
        <taxon>Fungi</taxon>
        <taxon>Dikarya</taxon>
        <taxon>Basidiomycota</taxon>
        <taxon>Agaricomycotina</taxon>
        <taxon>Agaricomycetes</taxon>
        <taxon>Agaricomycetidae</taxon>
        <taxon>Agaricales</taxon>
        <taxon>Marasmiineae</taxon>
        <taxon>Marasmiaceae</taxon>
        <taxon>Paramarasmius</taxon>
    </lineage>
</organism>
<keyword evidence="1" id="KW-0175">Coiled coil</keyword>
<gene>
    <name evidence="3" type="ORF">VNI00_011358</name>
</gene>
<reference evidence="3 4" key="1">
    <citation type="submission" date="2024-01" db="EMBL/GenBank/DDBJ databases">
        <title>A draft genome for a cacao thread blight-causing isolate of Paramarasmius palmivorus.</title>
        <authorList>
            <person name="Baruah I.K."/>
            <person name="Bukari Y."/>
            <person name="Amoako-Attah I."/>
            <person name="Meinhardt L.W."/>
            <person name="Bailey B.A."/>
            <person name="Cohen S.P."/>
        </authorList>
    </citation>
    <scope>NUCLEOTIDE SEQUENCE [LARGE SCALE GENOMIC DNA]</scope>
    <source>
        <strain evidence="3 4">GH-12</strain>
    </source>
</reference>
<evidence type="ECO:0000259" key="2">
    <source>
        <dbReference type="Pfam" id="PF25794"/>
    </source>
</evidence>
<evidence type="ECO:0000313" key="3">
    <source>
        <dbReference type="EMBL" id="KAK7036693.1"/>
    </source>
</evidence>
<dbReference type="PANTHER" id="PTHR46919">
    <property type="entry name" value="ZINC FINGER, C3HC4 TYPE (RING FINGER) FAMILY PROTEIN"/>
    <property type="match status" value="1"/>
</dbReference>
<feature type="coiled-coil region" evidence="1">
    <location>
        <begin position="1078"/>
        <end position="1105"/>
    </location>
</feature>
<evidence type="ECO:0000256" key="1">
    <source>
        <dbReference type="SAM" id="Coils"/>
    </source>
</evidence>
<protein>
    <recommendedName>
        <fullName evidence="2">Sacsin/Nov domain-containing protein</fullName>
    </recommendedName>
</protein>
<name>A0AAW0CDQ3_9AGAR</name>
<keyword evidence="4" id="KW-1185">Reference proteome</keyword>
<dbReference type="InterPro" id="IPR058210">
    <property type="entry name" value="SACS/Nov_dom"/>
</dbReference>
<accession>A0AAW0CDQ3</accession>
<dbReference type="InterPro" id="IPR036890">
    <property type="entry name" value="HATPase_C_sf"/>
</dbReference>
<dbReference type="SUPFAM" id="SSF55874">
    <property type="entry name" value="ATPase domain of HSP90 chaperone/DNA topoisomerase II/histidine kinase"/>
    <property type="match status" value="2"/>
</dbReference>
<proteinExistence type="predicted"/>